<dbReference type="Pfam" id="PF16189">
    <property type="entry name" value="Creatinase_N_2"/>
    <property type="match status" value="1"/>
</dbReference>
<proteinExistence type="inferred from homology"/>
<evidence type="ECO:0000256" key="3">
    <source>
        <dbReference type="ARBA" id="ARBA00022801"/>
    </source>
</evidence>
<sequence length="645" mass="73400">MSLRVLLVLIFAKIATSAHYGKYTEKIYLRPLLDRLGCRTNSTVPPSREVTVEKLAKLRHEMTENKIDAYIVPYADDHQNEFVALADRRLQYISGFSGSAGKAIITADKAALQTDVRYFEQADQQLDCQWTLITEQGWMAIAKWLLEELGEGTTVGADPAKIPALSWIQMGKFFAQNKMTLKVMTYNFVDKIWTHRPFYSNSLVGFHPVQYAGERWQSKVRRLRDWMKNESLDLHVVTALDDIAWLLNLRGRDLPTTPVFHSYVVIDLYSAYMYLPRPKITPILKSYLFDPPEQVNIKPFEEFWPDLANFGKNAVNVSLPDDSSFLIAAWIPPNKRRFSLSPIVNMKAYKNSVEAEGMKNAHIYDGVALCQCLSLIERGVAAGEYWDELKVAATLEVLRNEQPLAQGISFDSIVAFGEHSSMAHFMPSLKTNKQIDNSSLLMIDSGGQYLDGTTDVTRTIHLGTPTSEQRAVYTALLKGCINLATTKFARGMRIWDLEIIVKAPLHELGLDYSHGTTHGIGSFLNVHERFNWTFHPNFFGTVEPGYYEIGQWGMRLENVVQVVPAEVTFKGKNNEVLAFETVTLAPYDRKLIDLKMLDDKHIRWLNEYHKKVRKLVGAKLIESGRKTAYKWLIQATEPIYTDILA</sequence>
<evidence type="ECO:0000256" key="1">
    <source>
        <dbReference type="ARBA" id="ARBA00008766"/>
    </source>
</evidence>
<evidence type="ECO:0000259" key="6">
    <source>
        <dbReference type="Pfam" id="PF01321"/>
    </source>
</evidence>
<dbReference type="InterPro" id="IPR000994">
    <property type="entry name" value="Pept_M24"/>
</dbReference>
<dbReference type="GO" id="GO:0004177">
    <property type="term" value="F:aminopeptidase activity"/>
    <property type="evidence" value="ECO:0007669"/>
    <property type="project" value="UniProtKB-ARBA"/>
</dbReference>
<dbReference type="PANTHER" id="PTHR43763">
    <property type="entry name" value="XAA-PRO AMINOPEPTIDASE 1"/>
    <property type="match status" value="1"/>
</dbReference>
<comment type="similarity">
    <text evidence="1">Belongs to the peptidase M24B family.</text>
</comment>
<feature type="domain" description="Peptidase M24" evidence="5">
    <location>
        <begin position="356"/>
        <end position="562"/>
    </location>
</feature>
<keyword evidence="9" id="KW-1185">Reference proteome</keyword>
<evidence type="ECO:0000256" key="4">
    <source>
        <dbReference type="SAM" id="SignalP"/>
    </source>
</evidence>
<evidence type="ECO:0000313" key="9">
    <source>
        <dbReference type="Proteomes" id="UP001152759"/>
    </source>
</evidence>
<accession>A0A9P0ACM8</accession>
<gene>
    <name evidence="8" type="ORF">BEMITA_LOCUS7829</name>
</gene>
<dbReference type="Proteomes" id="UP001152759">
    <property type="component" value="Chromosome 4"/>
</dbReference>
<dbReference type="Gene3D" id="3.90.230.10">
    <property type="entry name" value="Creatinase/methionine aminopeptidase superfamily"/>
    <property type="match status" value="1"/>
</dbReference>
<organism evidence="8 9">
    <name type="scientific">Bemisia tabaci</name>
    <name type="common">Sweetpotato whitefly</name>
    <name type="synonym">Aleurodes tabaci</name>
    <dbReference type="NCBI Taxonomy" id="7038"/>
    <lineage>
        <taxon>Eukaryota</taxon>
        <taxon>Metazoa</taxon>
        <taxon>Ecdysozoa</taxon>
        <taxon>Arthropoda</taxon>
        <taxon>Hexapoda</taxon>
        <taxon>Insecta</taxon>
        <taxon>Pterygota</taxon>
        <taxon>Neoptera</taxon>
        <taxon>Paraneoptera</taxon>
        <taxon>Hemiptera</taxon>
        <taxon>Sternorrhyncha</taxon>
        <taxon>Aleyrodoidea</taxon>
        <taxon>Aleyrodidae</taxon>
        <taxon>Aleyrodinae</taxon>
        <taxon>Bemisia</taxon>
    </lineage>
</organism>
<keyword evidence="4" id="KW-0732">Signal</keyword>
<dbReference type="FunFam" id="3.90.230.10:FF:000009">
    <property type="entry name" value="xaa-Pro aminopeptidase 2"/>
    <property type="match status" value="1"/>
</dbReference>
<dbReference type="GO" id="GO:0046872">
    <property type="term" value="F:metal ion binding"/>
    <property type="evidence" value="ECO:0007669"/>
    <property type="project" value="UniProtKB-KW"/>
</dbReference>
<feature type="chain" id="PRO_5040461475" evidence="4">
    <location>
        <begin position="18"/>
        <end position="645"/>
    </location>
</feature>
<dbReference type="PANTHER" id="PTHR43763:SF6">
    <property type="entry name" value="XAA-PRO AMINOPEPTIDASE 1"/>
    <property type="match status" value="1"/>
</dbReference>
<dbReference type="Pfam" id="PF16188">
    <property type="entry name" value="Peptidase_M24_C"/>
    <property type="match status" value="1"/>
</dbReference>
<evidence type="ECO:0000259" key="7">
    <source>
        <dbReference type="Pfam" id="PF16188"/>
    </source>
</evidence>
<dbReference type="InterPro" id="IPR036005">
    <property type="entry name" value="Creatinase/aminopeptidase-like"/>
</dbReference>
<feature type="signal peptide" evidence="4">
    <location>
        <begin position="1"/>
        <end position="17"/>
    </location>
</feature>
<dbReference type="Pfam" id="PF00557">
    <property type="entry name" value="Peptidase_M24"/>
    <property type="match status" value="1"/>
</dbReference>
<dbReference type="OrthoDB" id="9995434at2759"/>
<keyword evidence="3" id="KW-0378">Hydrolase</keyword>
<name>A0A9P0ACM8_BEMTA</name>
<keyword evidence="2" id="KW-0479">Metal-binding</keyword>
<dbReference type="AlphaFoldDB" id="A0A9P0ACM8"/>
<dbReference type="Gene3D" id="3.40.350.10">
    <property type="entry name" value="Creatinase/prolidase N-terminal domain"/>
    <property type="match status" value="2"/>
</dbReference>
<dbReference type="GO" id="GO:0005737">
    <property type="term" value="C:cytoplasm"/>
    <property type="evidence" value="ECO:0007669"/>
    <property type="project" value="UniProtKB-ARBA"/>
</dbReference>
<dbReference type="SUPFAM" id="SSF55920">
    <property type="entry name" value="Creatinase/aminopeptidase"/>
    <property type="match status" value="1"/>
</dbReference>
<dbReference type="InterPro" id="IPR000587">
    <property type="entry name" value="Creatinase_N"/>
</dbReference>
<dbReference type="Pfam" id="PF01321">
    <property type="entry name" value="Creatinase_N"/>
    <property type="match status" value="1"/>
</dbReference>
<reference evidence="8" key="1">
    <citation type="submission" date="2021-12" db="EMBL/GenBank/DDBJ databases">
        <authorList>
            <person name="King R."/>
        </authorList>
    </citation>
    <scope>NUCLEOTIDE SEQUENCE</scope>
</reference>
<feature type="domain" description="Creatinase N-terminal" evidence="6">
    <location>
        <begin position="55"/>
        <end position="162"/>
    </location>
</feature>
<dbReference type="FunFam" id="3.40.350.10:FF:000003">
    <property type="entry name" value="Xaa-pro aminopeptidase P"/>
    <property type="match status" value="1"/>
</dbReference>
<feature type="domain" description="Peptidase M24 C-terminal" evidence="7">
    <location>
        <begin position="576"/>
        <end position="639"/>
    </location>
</feature>
<dbReference type="SUPFAM" id="SSF53092">
    <property type="entry name" value="Creatinase/prolidase N-terminal domain"/>
    <property type="match status" value="1"/>
</dbReference>
<protein>
    <submittedName>
        <fullName evidence="8">Uncharacterized protein</fullName>
    </submittedName>
</protein>
<dbReference type="InterPro" id="IPR032416">
    <property type="entry name" value="Peptidase_M24_C"/>
</dbReference>
<evidence type="ECO:0000313" key="8">
    <source>
        <dbReference type="EMBL" id="CAH0388953.1"/>
    </source>
</evidence>
<dbReference type="EMBL" id="OU963865">
    <property type="protein sequence ID" value="CAH0388953.1"/>
    <property type="molecule type" value="Genomic_DNA"/>
</dbReference>
<evidence type="ECO:0000256" key="2">
    <source>
        <dbReference type="ARBA" id="ARBA00022723"/>
    </source>
</evidence>
<evidence type="ECO:0000259" key="5">
    <source>
        <dbReference type="Pfam" id="PF00557"/>
    </source>
</evidence>
<dbReference type="InterPro" id="IPR029149">
    <property type="entry name" value="Creatin/AminoP/Spt16_N"/>
</dbReference>
<dbReference type="InterPro" id="IPR050422">
    <property type="entry name" value="X-Pro_aminopeptidase_P"/>
</dbReference>